<dbReference type="Gene3D" id="3.40.630.30">
    <property type="match status" value="1"/>
</dbReference>
<dbReference type="CDD" id="cd04301">
    <property type="entry name" value="NAT_SF"/>
    <property type="match status" value="1"/>
</dbReference>
<comment type="subcellular location">
    <subcellularLocation>
        <location evidence="1">Nucleus</location>
    </subcellularLocation>
</comment>
<dbReference type="PANTHER" id="PTHR45884">
    <property type="entry name" value="N-ACETYLTRANSFERASE ECO"/>
    <property type="match status" value="1"/>
</dbReference>
<dbReference type="PROSITE" id="PS51186">
    <property type="entry name" value="GNAT"/>
    <property type="match status" value="1"/>
</dbReference>
<dbReference type="PANTHER" id="PTHR45884:SF2">
    <property type="entry name" value="N-ACETYLTRANSFERASE ECO"/>
    <property type="match status" value="1"/>
</dbReference>
<organism evidence="12 13">
    <name type="scientific">Cyclostephanos tholiformis</name>
    <dbReference type="NCBI Taxonomy" id="382380"/>
    <lineage>
        <taxon>Eukaryota</taxon>
        <taxon>Sar</taxon>
        <taxon>Stramenopiles</taxon>
        <taxon>Ochrophyta</taxon>
        <taxon>Bacillariophyta</taxon>
        <taxon>Coscinodiscophyceae</taxon>
        <taxon>Thalassiosirophycidae</taxon>
        <taxon>Stephanodiscales</taxon>
        <taxon>Stephanodiscaceae</taxon>
        <taxon>Cyclostephanos</taxon>
    </lineage>
</organism>
<evidence type="ECO:0000256" key="7">
    <source>
        <dbReference type="ARBA" id="ARBA00023242"/>
    </source>
</evidence>
<dbReference type="InterPro" id="IPR028005">
    <property type="entry name" value="AcTrfase_ESCO_Znf_dom"/>
</dbReference>
<dbReference type="InterPro" id="IPR000182">
    <property type="entry name" value="GNAT_dom"/>
</dbReference>
<evidence type="ECO:0000256" key="9">
    <source>
        <dbReference type="ARBA" id="ARBA00023315"/>
    </source>
</evidence>
<dbReference type="GO" id="GO:0008270">
    <property type="term" value="F:zinc ion binding"/>
    <property type="evidence" value="ECO:0007669"/>
    <property type="project" value="UniProtKB-KW"/>
</dbReference>
<evidence type="ECO:0000313" key="12">
    <source>
        <dbReference type="EMBL" id="KAL3811911.1"/>
    </source>
</evidence>
<evidence type="ECO:0000256" key="2">
    <source>
        <dbReference type="ARBA" id="ARBA00005816"/>
    </source>
</evidence>
<name>A0ABD3RJJ9_9STRA</name>
<keyword evidence="3" id="KW-0808">Transferase</keyword>
<keyword evidence="8" id="KW-0131">Cell cycle</keyword>
<keyword evidence="9" id="KW-0012">Acyltransferase</keyword>
<dbReference type="EMBL" id="JALLPB020000228">
    <property type="protein sequence ID" value="KAL3811911.1"/>
    <property type="molecule type" value="Genomic_DNA"/>
</dbReference>
<evidence type="ECO:0000256" key="5">
    <source>
        <dbReference type="ARBA" id="ARBA00022771"/>
    </source>
</evidence>
<keyword evidence="4" id="KW-0479">Metal-binding</keyword>
<sequence>MSETQNISAVHGNGPTRKAGSSVIYLCGSSGATPDTHEPSTPPSPPSGNHEHDDGETVFDTKGTESSETPPSNDAKLNTPQSPPTPDSWIDRISNDRNRDDANVICKVDEGTATPTCLLNERRIQPKHTSRGQMVELNMGTPSTACTLPSTASAASRQSYNFFRKYSASNASSKISLKMTMADQNICSSTLKNFRPAKKRKQSNQLFLDFGQKSFGKQTVCNVCGMLRVHGLDEDDSQHDKICKEYQEGVTCLGWKNERMVAAFGKDERILEVRPDDAHQHKNKVSEARVIVDLELGFATRQREDPPGGIVGNETCYLYISKKRIVGLLLVKRIQRAYELIPSKGNHEQNKGNSSSISRSLKPSKALLGVHQIWVHKSHRHRGIASRLVTAARDHLIFGMYVPLELVAFSSPTNEGLRFAKRYVGSDRPLIYDIH</sequence>
<feature type="compositionally biased region" description="Polar residues" evidence="10">
    <location>
        <begin position="64"/>
        <end position="80"/>
    </location>
</feature>
<feature type="domain" description="N-acetyltransferase" evidence="11">
    <location>
        <begin position="268"/>
        <end position="435"/>
    </location>
</feature>
<keyword evidence="5" id="KW-0863">Zinc-finger</keyword>
<gene>
    <name evidence="12" type="ORF">ACHAXA_001436</name>
</gene>
<comment type="caution">
    <text evidence="12">The sequence shown here is derived from an EMBL/GenBank/DDBJ whole genome shotgun (WGS) entry which is preliminary data.</text>
</comment>
<keyword evidence="6" id="KW-0862">Zinc</keyword>
<accession>A0ABD3RJJ9</accession>
<keyword evidence="7" id="KW-0539">Nucleus</keyword>
<dbReference type="InterPro" id="IPR016181">
    <property type="entry name" value="Acyl_CoA_acyltransferase"/>
</dbReference>
<keyword evidence="13" id="KW-1185">Reference proteome</keyword>
<comment type="similarity">
    <text evidence="2">Belongs to the acetyltransferase family. ECO subfamily.</text>
</comment>
<feature type="region of interest" description="Disordered" evidence="10">
    <location>
        <begin position="1"/>
        <end position="96"/>
    </location>
</feature>
<evidence type="ECO:0000256" key="1">
    <source>
        <dbReference type="ARBA" id="ARBA00004123"/>
    </source>
</evidence>
<evidence type="ECO:0000256" key="6">
    <source>
        <dbReference type="ARBA" id="ARBA00022833"/>
    </source>
</evidence>
<evidence type="ECO:0000256" key="4">
    <source>
        <dbReference type="ARBA" id="ARBA00022723"/>
    </source>
</evidence>
<dbReference type="GO" id="GO:0005634">
    <property type="term" value="C:nucleus"/>
    <property type="evidence" value="ECO:0007669"/>
    <property type="project" value="UniProtKB-SubCell"/>
</dbReference>
<dbReference type="AlphaFoldDB" id="A0ABD3RJJ9"/>
<dbReference type="Pfam" id="PF13880">
    <property type="entry name" value="Acetyltransf_13"/>
    <property type="match status" value="1"/>
</dbReference>
<dbReference type="GO" id="GO:0016746">
    <property type="term" value="F:acyltransferase activity"/>
    <property type="evidence" value="ECO:0007669"/>
    <property type="project" value="UniProtKB-KW"/>
</dbReference>
<reference evidence="12 13" key="1">
    <citation type="submission" date="2024-10" db="EMBL/GenBank/DDBJ databases">
        <title>Updated reference genomes for cyclostephanoid diatoms.</title>
        <authorList>
            <person name="Roberts W.R."/>
            <person name="Alverson A.J."/>
        </authorList>
    </citation>
    <scope>NUCLEOTIDE SEQUENCE [LARGE SCALE GENOMIC DNA]</scope>
    <source>
        <strain evidence="12 13">AJA228-03</strain>
    </source>
</reference>
<evidence type="ECO:0000256" key="8">
    <source>
        <dbReference type="ARBA" id="ARBA00023306"/>
    </source>
</evidence>
<dbReference type="InterPro" id="IPR028009">
    <property type="entry name" value="ESCO_Acetyltransf_dom"/>
</dbReference>
<dbReference type="Pfam" id="PF13878">
    <property type="entry name" value="zf-C2H2_3"/>
    <property type="match status" value="1"/>
</dbReference>
<dbReference type="Proteomes" id="UP001530377">
    <property type="component" value="Unassembled WGS sequence"/>
</dbReference>
<dbReference type="SUPFAM" id="SSF55729">
    <property type="entry name" value="Acyl-CoA N-acyltransferases (Nat)"/>
    <property type="match status" value="1"/>
</dbReference>
<protein>
    <recommendedName>
        <fullName evidence="11">N-acetyltransferase domain-containing protein</fullName>
    </recommendedName>
</protein>
<evidence type="ECO:0000256" key="3">
    <source>
        <dbReference type="ARBA" id="ARBA00022679"/>
    </source>
</evidence>
<evidence type="ECO:0000313" key="13">
    <source>
        <dbReference type="Proteomes" id="UP001530377"/>
    </source>
</evidence>
<evidence type="ECO:0000259" key="11">
    <source>
        <dbReference type="PROSITE" id="PS51186"/>
    </source>
</evidence>
<evidence type="ECO:0000256" key="10">
    <source>
        <dbReference type="SAM" id="MobiDB-lite"/>
    </source>
</evidence>
<proteinExistence type="inferred from homology"/>